<dbReference type="AlphaFoldDB" id="G0ED86"/>
<accession>G0ED86</accession>
<dbReference type="InterPro" id="IPR007161">
    <property type="entry name" value="DUF364"/>
</dbReference>
<dbReference type="SUPFAM" id="SSF159713">
    <property type="entry name" value="Dhaf3308-like"/>
    <property type="match status" value="1"/>
</dbReference>
<sequence>MQRLSSLEKSAPEAKIVREAFNTVLRPWSSLRVKEIVHGLHYGVVVSEGGFVGLYYTHTWENPGPAADLEGRALSYAWRVLADPLATLGSRAAAWGMVAAATTAWIDASVSPVNPVSDEVEAIGIHSGMSVALIGFIEPLARRLVEHGAKVTAFDRNPSSRKWGCKNSETPVLPDTYALPLIEEGAFDALIVSGSALAHPGVAAKLANTAREAGTAIRVLLGPSAGIHPWICAKLGFTHVAGSHAPRETREKLVAMVKAGYGYRRFKHLLVKWVVECTGVS</sequence>
<feature type="domain" description="Putative heavy-metal chelation" evidence="1">
    <location>
        <begin position="121"/>
        <end position="274"/>
    </location>
</feature>
<dbReference type="InParanoid" id="G0ED86"/>
<dbReference type="EMBL" id="CP002838">
    <property type="protein sequence ID" value="AEM39764.1"/>
    <property type="molecule type" value="Genomic_DNA"/>
</dbReference>
<reference evidence="2 3" key="1">
    <citation type="journal article" date="2011" name="Stand. Genomic Sci.">
        <title>Complete genome sequence of the hyperthermophilic chemolithoautotroph Pyrolobus fumarii type strain (1A).</title>
        <authorList>
            <person name="Anderson I."/>
            <person name="Goker M."/>
            <person name="Nolan M."/>
            <person name="Lucas S."/>
            <person name="Hammon N."/>
            <person name="Deshpande S."/>
            <person name="Cheng J.F."/>
            <person name="Tapia R."/>
            <person name="Han C."/>
            <person name="Goodwin L."/>
            <person name="Pitluck S."/>
            <person name="Huntemann M."/>
            <person name="Liolios K."/>
            <person name="Ivanova N."/>
            <person name="Pagani I."/>
            <person name="Mavromatis K."/>
            <person name="Ovchinikova G."/>
            <person name="Pati A."/>
            <person name="Chen A."/>
            <person name="Palaniappan K."/>
            <person name="Land M."/>
            <person name="Hauser L."/>
            <person name="Brambilla E.M."/>
            <person name="Huber H."/>
            <person name="Yasawong M."/>
            <person name="Rohde M."/>
            <person name="Spring S."/>
            <person name="Abt B."/>
            <person name="Sikorski J."/>
            <person name="Wirth R."/>
            <person name="Detter J.C."/>
            <person name="Woyke T."/>
            <person name="Bristow J."/>
            <person name="Eisen J.A."/>
            <person name="Markowitz V."/>
            <person name="Hugenholtz P."/>
            <person name="Kyrpides N.C."/>
            <person name="Klenk H.P."/>
            <person name="Lapidus A."/>
        </authorList>
    </citation>
    <scope>NUCLEOTIDE SEQUENCE [LARGE SCALE GENOMIC DNA]</scope>
    <source>
        <strain evidence="3">DSM 11204 / 1A</strain>
    </source>
</reference>
<dbReference type="eggNOG" id="arCOG03216">
    <property type="taxonomic scope" value="Archaea"/>
</dbReference>
<dbReference type="KEGG" id="pfm:Pyrfu_1911"/>
<dbReference type="GeneID" id="11138250"/>
<dbReference type="Pfam" id="PF04016">
    <property type="entry name" value="DUF364"/>
    <property type="match status" value="1"/>
</dbReference>
<dbReference type="HOGENOM" id="CLU_989078_0_0_2"/>
<evidence type="ECO:0000259" key="1">
    <source>
        <dbReference type="Pfam" id="PF04016"/>
    </source>
</evidence>
<evidence type="ECO:0000313" key="2">
    <source>
        <dbReference type="EMBL" id="AEM39764.1"/>
    </source>
</evidence>
<dbReference type="OrthoDB" id="40399at2157"/>
<name>G0ED86_PYRF1</name>
<dbReference type="STRING" id="694429.Pyrfu_1911"/>
<evidence type="ECO:0000313" key="3">
    <source>
        <dbReference type="Proteomes" id="UP000001037"/>
    </source>
</evidence>
<gene>
    <name evidence="2" type="ordered locus">Pyrfu_1911</name>
</gene>
<dbReference type="Gene3D" id="3.40.50.11590">
    <property type="match status" value="1"/>
</dbReference>
<protein>
    <recommendedName>
        <fullName evidence="1">Putative heavy-metal chelation domain-containing protein</fullName>
    </recommendedName>
</protein>
<dbReference type="Proteomes" id="UP000001037">
    <property type="component" value="Chromosome"/>
</dbReference>
<keyword evidence="3" id="KW-1185">Reference proteome</keyword>
<proteinExistence type="predicted"/>
<organism evidence="2 3">
    <name type="scientific">Pyrolobus fumarii (strain DSM 11204 / 1A)</name>
    <dbReference type="NCBI Taxonomy" id="694429"/>
    <lineage>
        <taxon>Archaea</taxon>
        <taxon>Thermoproteota</taxon>
        <taxon>Thermoprotei</taxon>
        <taxon>Desulfurococcales</taxon>
        <taxon>Pyrodictiaceae</taxon>
        <taxon>Pyrolobus</taxon>
    </lineage>
</organism>
<dbReference type="RefSeq" id="WP_014027441.1">
    <property type="nucleotide sequence ID" value="NC_015931.1"/>
</dbReference>